<dbReference type="AlphaFoldDB" id="A0A840RXN0"/>
<evidence type="ECO:0000313" key="16">
    <source>
        <dbReference type="Proteomes" id="UP000571084"/>
    </source>
</evidence>
<dbReference type="Proteomes" id="UP000571084">
    <property type="component" value="Unassembled WGS sequence"/>
</dbReference>
<dbReference type="SMART" id="SM00965">
    <property type="entry name" value="STN"/>
    <property type="match status" value="1"/>
</dbReference>
<evidence type="ECO:0000259" key="14">
    <source>
        <dbReference type="SMART" id="SM00965"/>
    </source>
</evidence>
<evidence type="ECO:0000256" key="3">
    <source>
        <dbReference type="ARBA" id="ARBA00014124"/>
    </source>
</evidence>
<dbReference type="Pfam" id="PF03958">
    <property type="entry name" value="Secretin_N"/>
    <property type="match status" value="1"/>
</dbReference>
<dbReference type="PANTHER" id="PTHR30604:SF1">
    <property type="entry name" value="DNA UTILIZATION PROTEIN HOFQ"/>
    <property type="match status" value="1"/>
</dbReference>
<evidence type="ECO:0000256" key="11">
    <source>
        <dbReference type="ARBA" id="ARBA00025897"/>
    </source>
</evidence>
<accession>A0A840RXN0</accession>
<keyword evidence="7 13" id="KW-0472">Membrane</keyword>
<dbReference type="InterPro" id="IPR021731">
    <property type="entry name" value="AMIN_dom"/>
</dbReference>
<keyword evidence="9" id="KW-0178">Competence</keyword>
<dbReference type="InterPro" id="IPR005644">
    <property type="entry name" value="NolW-like"/>
</dbReference>
<dbReference type="InterPro" id="IPR004846">
    <property type="entry name" value="T2SS/T3SS_dom"/>
</dbReference>
<dbReference type="Pfam" id="PF00263">
    <property type="entry name" value="Secretin"/>
    <property type="match status" value="1"/>
</dbReference>
<sequence>MSGAKGAVNTDTGAVIKTRLSIVLFSVVSAPGLKGMINEGAMNALSGGLSLIRHKVIVIFIATLMLLLGFGRLALAEENAITAISANHQGTNTIVTVHLKNPLTKLPAGFAIVKPARIALDFPGIGNATGKTVQDVSLGDVRNVIVAQNDDRVRLVINLTRSLNYALVMEGNAVVVTIDGTGGVATAVNASGMPVVSADVPPPVLPSSIDRTVPPVITSATYPAAGIDNSKPALRDIDFRRGSQGEGRIVIDLPSKQVVVNVRQQGQSVVVDFLKTSLPATLRRKLDVGDFGTPVRTITTMPEGENVRMVIEPKGLWEHSAYQTDSQLVIEVKPIKEQPNKLGQGVQNYRGDKLSLSFQNIEVRAVLQVIADFTGLNIITSDTVSGNLTLRLKDVPWDQALDIVMQSKGLAMRKNGSVVWIAPRDELLTKEKLELEQRAQIADLEPLRTESFQLNYQKAEAFKKVFGINDDGSSGGDKKNSILSKRGSAVIDPRTNQLFITDTPTVLENIRTLVTKIDIASRQVLIEARMVEANDGFSRNLGAKLGFGFSSANVAAGGNQIAAPAGVPGLGSSAVNLPANPQVGTAGSVALTLFNAAASKFISLELSALEAEGEGKIISSPRVVTADQQKALIEQGTEIPYQSATSSGATSVEFKKANLKLEVTPQITPDGNVILTVDVTNDSVGQVVPGGVSINTKHVQTQVQVENGGTVVIGGIYTQTISNSVNKVPLLGDIPVLGYLFKQTAIVNKRTELLIFLTPKVVIDRITGH</sequence>
<evidence type="ECO:0000256" key="12">
    <source>
        <dbReference type="RuleBase" id="RU004004"/>
    </source>
</evidence>
<dbReference type="NCBIfam" id="TIGR02515">
    <property type="entry name" value="IV_pilus_PilQ"/>
    <property type="match status" value="1"/>
</dbReference>
<evidence type="ECO:0000256" key="7">
    <source>
        <dbReference type="ARBA" id="ARBA00023136"/>
    </source>
</evidence>
<evidence type="ECO:0000256" key="6">
    <source>
        <dbReference type="ARBA" id="ARBA00022927"/>
    </source>
</evidence>
<reference evidence="15 16" key="1">
    <citation type="submission" date="2020-08" db="EMBL/GenBank/DDBJ databases">
        <title>Genomic Encyclopedia of Type Strains, Phase IV (KMG-IV): sequencing the most valuable type-strain genomes for metagenomic binning, comparative biology and taxonomic classification.</title>
        <authorList>
            <person name="Goeker M."/>
        </authorList>
    </citation>
    <scope>NUCLEOTIDE SEQUENCE [LARGE SCALE GENOMIC DNA]</scope>
    <source>
        <strain evidence="15 16">DSM 23240</strain>
    </source>
</reference>
<proteinExistence type="inferred from homology"/>
<dbReference type="Gene3D" id="2.60.40.3470">
    <property type="match status" value="1"/>
</dbReference>
<dbReference type="GO" id="GO:0009279">
    <property type="term" value="C:cell outer membrane"/>
    <property type="evidence" value="ECO:0007669"/>
    <property type="project" value="UniProtKB-SubCell"/>
</dbReference>
<protein>
    <recommendedName>
        <fullName evidence="3">Type IV pilus biogenesis and competence protein PilQ</fullName>
    </recommendedName>
</protein>
<comment type="subcellular location">
    <subcellularLocation>
        <location evidence="1 12">Cell outer membrane</location>
    </subcellularLocation>
</comment>
<keyword evidence="4 12" id="KW-0813">Transport</keyword>
<dbReference type="EMBL" id="JACHHQ010000007">
    <property type="protein sequence ID" value="MBB5201616.1"/>
    <property type="molecule type" value="Genomic_DNA"/>
</dbReference>
<dbReference type="Gene3D" id="3.30.1370.130">
    <property type="match status" value="1"/>
</dbReference>
<keyword evidence="5" id="KW-0732">Signal</keyword>
<dbReference type="GO" id="GO:0009306">
    <property type="term" value="P:protein secretion"/>
    <property type="evidence" value="ECO:0007669"/>
    <property type="project" value="InterPro"/>
</dbReference>
<dbReference type="Gene3D" id="2.60.40.3500">
    <property type="match status" value="1"/>
</dbReference>
<evidence type="ECO:0000256" key="4">
    <source>
        <dbReference type="ARBA" id="ARBA00022448"/>
    </source>
</evidence>
<keyword evidence="13" id="KW-0812">Transmembrane</keyword>
<keyword evidence="16" id="KW-1185">Reference proteome</keyword>
<comment type="function">
    <text evidence="10">Required for type IV pilus biogenesis and competence. Could function as a pore for exit of the pilus but also as a channel for entry of heme and antimicrobial agents and uptake of transforming DNA.</text>
</comment>
<comment type="caution">
    <text evidence="15">The sequence shown here is derived from an EMBL/GenBank/DDBJ whole genome shotgun (WGS) entry which is preliminary data.</text>
</comment>
<evidence type="ECO:0000256" key="5">
    <source>
        <dbReference type="ARBA" id="ARBA00022729"/>
    </source>
</evidence>
<dbReference type="Pfam" id="PF11741">
    <property type="entry name" value="AMIN"/>
    <property type="match status" value="2"/>
</dbReference>
<dbReference type="InterPro" id="IPR051808">
    <property type="entry name" value="Type_IV_pilus_biogenesis"/>
</dbReference>
<evidence type="ECO:0000256" key="8">
    <source>
        <dbReference type="ARBA" id="ARBA00023237"/>
    </source>
</evidence>
<dbReference type="InterPro" id="IPR004845">
    <property type="entry name" value="T2SS_GspD_CS"/>
</dbReference>
<dbReference type="PROSITE" id="PS00875">
    <property type="entry name" value="T2SP_D"/>
    <property type="match status" value="1"/>
</dbReference>
<evidence type="ECO:0000256" key="10">
    <source>
        <dbReference type="ARBA" id="ARBA00024678"/>
    </source>
</evidence>
<feature type="transmembrane region" description="Helical" evidence="13">
    <location>
        <begin position="56"/>
        <end position="75"/>
    </location>
</feature>
<name>A0A840RXN0_9BURK</name>
<evidence type="ECO:0000256" key="1">
    <source>
        <dbReference type="ARBA" id="ARBA00004442"/>
    </source>
</evidence>
<dbReference type="PANTHER" id="PTHR30604">
    <property type="entry name" value="PROTEIN TRANSPORT PROTEIN HOFQ"/>
    <property type="match status" value="1"/>
</dbReference>
<dbReference type="InterPro" id="IPR011662">
    <property type="entry name" value="Secretin/TonB_short_N"/>
</dbReference>
<evidence type="ECO:0000256" key="9">
    <source>
        <dbReference type="ARBA" id="ARBA00023287"/>
    </source>
</evidence>
<dbReference type="InterPro" id="IPR013355">
    <property type="entry name" value="Pilus_4_PilQ"/>
</dbReference>
<comment type="subunit">
    <text evidence="11">Homododecamer. Tetramer of trimer.</text>
</comment>
<evidence type="ECO:0000256" key="13">
    <source>
        <dbReference type="SAM" id="Phobius"/>
    </source>
</evidence>
<evidence type="ECO:0000256" key="2">
    <source>
        <dbReference type="ARBA" id="ARBA00006304"/>
    </source>
</evidence>
<dbReference type="GO" id="GO:0030420">
    <property type="term" value="P:establishment of competence for transformation"/>
    <property type="evidence" value="ECO:0007669"/>
    <property type="project" value="UniProtKB-KW"/>
</dbReference>
<dbReference type="InterPro" id="IPR001775">
    <property type="entry name" value="GspD/PilQ"/>
</dbReference>
<dbReference type="Gene3D" id="3.30.1370.120">
    <property type="match status" value="1"/>
</dbReference>
<dbReference type="InterPro" id="IPR038591">
    <property type="entry name" value="NolW-like_sf"/>
</dbReference>
<dbReference type="PRINTS" id="PR00811">
    <property type="entry name" value="BCTERIALGSPD"/>
</dbReference>
<gene>
    <name evidence="15" type="ORF">HNR39_003469</name>
</gene>
<keyword evidence="13" id="KW-1133">Transmembrane helix</keyword>
<evidence type="ECO:0000313" key="15">
    <source>
        <dbReference type="EMBL" id="MBB5201616.1"/>
    </source>
</evidence>
<comment type="similarity">
    <text evidence="2">Belongs to the bacterial secretin family. PilQ subfamily.</text>
</comment>
<organism evidence="15 16">
    <name type="scientific">Glaciimonas immobilis</name>
    <dbReference type="NCBI Taxonomy" id="728004"/>
    <lineage>
        <taxon>Bacteria</taxon>
        <taxon>Pseudomonadati</taxon>
        <taxon>Pseudomonadota</taxon>
        <taxon>Betaproteobacteria</taxon>
        <taxon>Burkholderiales</taxon>
        <taxon>Oxalobacteraceae</taxon>
        <taxon>Glaciimonas</taxon>
    </lineage>
</organism>
<keyword evidence="8" id="KW-0998">Cell outer membrane</keyword>
<keyword evidence="6" id="KW-0653">Protein transport</keyword>
<feature type="domain" description="Secretin/TonB short N-terminal" evidence="14">
    <location>
        <begin position="376"/>
        <end position="424"/>
    </location>
</feature>